<feature type="domain" description="DNA circulation N-terminal" evidence="1">
    <location>
        <begin position="7"/>
        <end position="92"/>
    </location>
</feature>
<dbReference type="InterPro" id="IPR009826">
    <property type="entry name" value="DNA_circ_N"/>
</dbReference>
<gene>
    <name evidence="2" type="ORF">JZ00_28405</name>
</gene>
<sequence>MSWRDRLLPASFRGVGFWVDQAKTPVGHKGQLHEYPQRDQPFFEGLGQQAKIHELTAFIVGPDCLEQRDKLLKALEQGSGELVHPWLGRLQVKVGECDMTQTRQDGGLVTFALKFYPDQPLPFPSATINSQKLLLVSADSFLGSAVRRFEDAMTLIKAARIGIADLRNSLKDIYGVIEQELKPLIETYRQLSDLVKAVKELPKEVVAEFKGLLGDIRELKDFARDGYRGVIASVSQQVEAIGKSDAPKLTTGKDTTAAAQAVANLVQDTLLVQAAQWIAAMPVAAPAVKLGATPSVAQQAVQPVQRRDVPVADDVLALRDALNDAIWQASLKADPEHYQAMNNLRQQMAAHLTAVASSGVRLISLSFKQSLPALVVAYQQFADATRVTEVTQRNGVAHPGFLPPNDLKVSGE</sequence>
<dbReference type="RefSeq" id="WP_039594439.1">
    <property type="nucleotide sequence ID" value="NZ_CP142104.1"/>
</dbReference>
<dbReference type="EMBL" id="JQGJ01000032">
    <property type="protein sequence ID" value="KHK61486.1"/>
    <property type="molecule type" value="Genomic_DNA"/>
</dbReference>
<comment type="caution">
    <text evidence="2">The sequence shown here is derived from an EMBL/GenBank/DDBJ whole genome shotgun (WGS) entry which is preliminary data.</text>
</comment>
<dbReference type="OrthoDB" id="378644at2"/>
<evidence type="ECO:0000313" key="3">
    <source>
        <dbReference type="Proteomes" id="UP000030949"/>
    </source>
</evidence>
<evidence type="ECO:0000313" key="2">
    <source>
        <dbReference type="EMBL" id="KHK61486.1"/>
    </source>
</evidence>
<accession>A0A0B1YWV9</accession>
<dbReference type="AlphaFoldDB" id="A0A0B1YWV9"/>
<organism evidence="2 3">
    <name type="scientific">Pseudomonas frederiksbergensis</name>
    <dbReference type="NCBI Taxonomy" id="104087"/>
    <lineage>
        <taxon>Bacteria</taxon>
        <taxon>Pseudomonadati</taxon>
        <taxon>Pseudomonadota</taxon>
        <taxon>Gammaproteobacteria</taxon>
        <taxon>Pseudomonadales</taxon>
        <taxon>Pseudomonadaceae</taxon>
        <taxon>Pseudomonas</taxon>
    </lineage>
</organism>
<name>A0A0B1YWV9_9PSED</name>
<proteinExistence type="predicted"/>
<evidence type="ECO:0000259" key="1">
    <source>
        <dbReference type="Pfam" id="PF07157"/>
    </source>
</evidence>
<dbReference type="Pfam" id="PF07157">
    <property type="entry name" value="DNA_circ_N"/>
    <property type="match status" value="1"/>
</dbReference>
<reference evidence="3" key="1">
    <citation type="submission" date="2015-03" db="EMBL/GenBank/DDBJ databases">
        <title>Pseudomonas frederiksbergensis hydrocarbon degrader.</title>
        <authorList>
            <person name="Brown L.M."/>
            <person name="Ruiz O.N."/>
            <person name="Mueller S."/>
            <person name="Gunasekera T.S."/>
        </authorList>
    </citation>
    <scope>NUCLEOTIDE SEQUENCE [LARGE SCALE GENOMIC DNA]</scope>
    <source>
        <strain evidence="3">SI8</strain>
    </source>
</reference>
<dbReference type="Proteomes" id="UP000030949">
    <property type="component" value="Unassembled WGS sequence"/>
</dbReference>
<protein>
    <submittedName>
        <fullName evidence="2">2-hydroxyacid dehydrogenase</fullName>
    </submittedName>
</protein>